<gene>
    <name evidence="1" type="ORF">QAD02_021257</name>
</gene>
<proteinExistence type="predicted"/>
<evidence type="ECO:0000313" key="2">
    <source>
        <dbReference type="Proteomes" id="UP001239111"/>
    </source>
</evidence>
<reference evidence="1" key="1">
    <citation type="submission" date="2023-04" db="EMBL/GenBank/DDBJ databases">
        <title>A chromosome-level genome assembly of the parasitoid wasp Eretmocerus hayati.</title>
        <authorList>
            <person name="Zhong Y."/>
            <person name="Liu S."/>
            <person name="Liu Y."/>
        </authorList>
    </citation>
    <scope>NUCLEOTIDE SEQUENCE</scope>
    <source>
        <strain evidence="1">ZJU_SS_LIU_2023</strain>
    </source>
</reference>
<organism evidence="1 2">
    <name type="scientific">Eretmocerus hayati</name>
    <dbReference type="NCBI Taxonomy" id="131215"/>
    <lineage>
        <taxon>Eukaryota</taxon>
        <taxon>Metazoa</taxon>
        <taxon>Ecdysozoa</taxon>
        <taxon>Arthropoda</taxon>
        <taxon>Hexapoda</taxon>
        <taxon>Insecta</taxon>
        <taxon>Pterygota</taxon>
        <taxon>Neoptera</taxon>
        <taxon>Endopterygota</taxon>
        <taxon>Hymenoptera</taxon>
        <taxon>Apocrita</taxon>
        <taxon>Proctotrupomorpha</taxon>
        <taxon>Chalcidoidea</taxon>
        <taxon>Aphelinidae</taxon>
        <taxon>Aphelininae</taxon>
        <taxon>Eretmocerus</taxon>
    </lineage>
</organism>
<name>A0ACC2PPE4_9HYME</name>
<protein>
    <submittedName>
        <fullName evidence="1">Uncharacterized protein</fullName>
    </submittedName>
</protein>
<dbReference type="Proteomes" id="UP001239111">
    <property type="component" value="Chromosome 1"/>
</dbReference>
<evidence type="ECO:0000313" key="1">
    <source>
        <dbReference type="EMBL" id="KAJ8685464.1"/>
    </source>
</evidence>
<dbReference type="EMBL" id="CM056741">
    <property type="protein sequence ID" value="KAJ8685464.1"/>
    <property type="molecule type" value="Genomic_DNA"/>
</dbReference>
<keyword evidence="2" id="KW-1185">Reference proteome</keyword>
<comment type="caution">
    <text evidence="1">The sequence shown here is derived from an EMBL/GenBank/DDBJ whole genome shotgun (WGS) entry which is preliminary data.</text>
</comment>
<sequence>MLDRIDENYRRVPLIASAYLEDSKCFLESNLAQRATWNSNRVYPSTGAGTMGIAPLAYAVQEFLIAYTRTTGEVRLSLGLMGASAHLKDTERFSKSDLAKRARYDSKRSYFSTGAGTVGSALLAFAV</sequence>
<accession>A0ACC2PPE4</accession>